<feature type="non-terminal residue" evidence="2">
    <location>
        <position position="286"/>
    </location>
</feature>
<feature type="transmembrane region" description="Helical" evidence="1">
    <location>
        <begin position="43"/>
        <end position="65"/>
    </location>
</feature>
<dbReference type="InterPro" id="IPR042089">
    <property type="entry name" value="Peptidase_M13_dom_2"/>
</dbReference>
<dbReference type="EMBL" id="JARKHS020019379">
    <property type="protein sequence ID" value="KAK8771736.1"/>
    <property type="molecule type" value="Genomic_DNA"/>
</dbReference>
<proteinExistence type="predicted"/>
<keyword evidence="3" id="KW-1185">Reference proteome</keyword>
<gene>
    <name evidence="2" type="ORF">V5799_025019</name>
</gene>
<name>A0AAQ4EAI5_AMBAM</name>
<dbReference type="SUPFAM" id="SSF55486">
    <property type="entry name" value="Metalloproteases ('zincins'), catalytic domain"/>
    <property type="match status" value="1"/>
</dbReference>
<comment type="caution">
    <text evidence="2">The sequence shown here is derived from an EMBL/GenBank/DDBJ whole genome shotgun (WGS) entry which is preliminary data.</text>
</comment>
<dbReference type="InterPro" id="IPR024079">
    <property type="entry name" value="MetalloPept_cat_dom_sf"/>
</dbReference>
<keyword evidence="1" id="KW-0812">Transmembrane</keyword>
<evidence type="ECO:0000313" key="3">
    <source>
        <dbReference type="Proteomes" id="UP001321473"/>
    </source>
</evidence>
<dbReference type="GO" id="GO:0008237">
    <property type="term" value="F:metallopeptidase activity"/>
    <property type="evidence" value="ECO:0007669"/>
    <property type="project" value="InterPro"/>
</dbReference>
<dbReference type="Proteomes" id="UP001321473">
    <property type="component" value="Unassembled WGS sequence"/>
</dbReference>
<protein>
    <submittedName>
        <fullName evidence="2">Uncharacterized protein</fullName>
    </submittedName>
</protein>
<keyword evidence="1" id="KW-1133">Transmembrane helix</keyword>
<accession>A0AAQ4EAI5</accession>
<organism evidence="2 3">
    <name type="scientific">Amblyomma americanum</name>
    <name type="common">Lone star tick</name>
    <dbReference type="NCBI Taxonomy" id="6943"/>
    <lineage>
        <taxon>Eukaryota</taxon>
        <taxon>Metazoa</taxon>
        <taxon>Ecdysozoa</taxon>
        <taxon>Arthropoda</taxon>
        <taxon>Chelicerata</taxon>
        <taxon>Arachnida</taxon>
        <taxon>Acari</taxon>
        <taxon>Parasitiformes</taxon>
        <taxon>Ixodida</taxon>
        <taxon>Ixodoidea</taxon>
        <taxon>Ixodidae</taxon>
        <taxon>Amblyomminae</taxon>
        <taxon>Amblyomma</taxon>
    </lineage>
</organism>
<reference evidence="2 3" key="1">
    <citation type="journal article" date="2023" name="Arcadia Sci">
        <title>De novo assembly of a long-read Amblyomma americanum tick genome.</title>
        <authorList>
            <person name="Chou S."/>
            <person name="Poskanzer K.E."/>
            <person name="Rollins M."/>
            <person name="Thuy-Boun P.S."/>
        </authorList>
    </citation>
    <scope>NUCLEOTIDE SEQUENCE [LARGE SCALE GENOMIC DNA]</scope>
    <source>
        <strain evidence="2">F_SG_1</strain>
        <tissue evidence="2">Salivary glands</tissue>
    </source>
</reference>
<dbReference type="AlphaFoldDB" id="A0AAQ4EAI5"/>
<dbReference type="Gene3D" id="3.40.390.10">
    <property type="entry name" value="Collagenase (Catalytic Domain)"/>
    <property type="match status" value="1"/>
</dbReference>
<evidence type="ECO:0000313" key="2">
    <source>
        <dbReference type="EMBL" id="KAK8771736.1"/>
    </source>
</evidence>
<keyword evidence="1" id="KW-0472">Membrane</keyword>
<evidence type="ECO:0000256" key="1">
    <source>
        <dbReference type="SAM" id="Phobius"/>
    </source>
</evidence>
<sequence>MLTESAASSVCAEKWTETALPQSSSEGLSGCSRSQRGRCAWSWLASAALVSAATAAALTLAYQALFPEEDSPCETAVCVREVARLTASLDGHAHPCRHLTAFVCGGTARSGSLLAEVHAGNLGRLNATLHATAVGKSPFEAPRALRELSGLYASCYTAHFVERDLHDALYAFLQDVGVSVRAWLRGPAENLLAQAASLSLQRAIPSVLWLRQNPASGLLSVEPARPLFSLLPECTGHDERQQLTQQVVGAIDEVTDNVDELAHELAHTHAVLTTKFVPRDEVVPLT</sequence>
<dbReference type="Gene3D" id="1.10.1380.10">
    <property type="entry name" value="Neutral endopeptidase , domain2"/>
    <property type="match status" value="1"/>
</dbReference>